<keyword evidence="2" id="KW-1185">Reference proteome</keyword>
<sequence>MNAYKIQSVQELEPYDHPMHFRFAQCAEDRLIKDEHYYRKIFFLDEAHFHLGGYVTKQNCHIIWGSENPHVIVEKSMHPQRVTFWCLLTLLSHFSWKMSKKMPLNNNRYRAMISDFLSQH</sequence>
<protein>
    <recommendedName>
        <fullName evidence="3">Transposase</fullName>
    </recommendedName>
</protein>
<organism evidence="1 2">
    <name type="scientific">Euphydryas editha</name>
    <name type="common">Edith's checkerspot</name>
    <dbReference type="NCBI Taxonomy" id="104508"/>
    <lineage>
        <taxon>Eukaryota</taxon>
        <taxon>Metazoa</taxon>
        <taxon>Ecdysozoa</taxon>
        <taxon>Arthropoda</taxon>
        <taxon>Hexapoda</taxon>
        <taxon>Insecta</taxon>
        <taxon>Pterygota</taxon>
        <taxon>Neoptera</taxon>
        <taxon>Endopterygota</taxon>
        <taxon>Lepidoptera</taxon>
        <taxon>Glossata</taxon>
        <taxon>Ditrysia</taxon>
        <taxon>Papilionoidea</taxon>
        <taxon>Nymphalidae</taxon>
        <taxon>Nymphalinae</taxon>
        <taxon>Euphydryas</taxon>
    </lineage>
</organism>
<accession>A0AAU9TDS2</accession>
<name>A0AAU9TDS2_EUPED</name>
<dbReference type="InterPro" id="IPR036397">
    <property type="entry name" value="RNaseH_sf"/>
</dbReference>
<dbReference type="PANTHER" id="PTHR47326:SF1">
    <property type="entry name" value="HTH PSQ-TYPE DOMAIN-CONTAINING PROTEIN"/>
    <property type="match status" value="1"/>
</dbReference>
<evidence type="ECO:0008006" key="3">
    <source>
        <dbReference type="Google" id="ProtNLM"/>
    </source>
</evidence>
<reference evidence="1" key="1">
    <citation type="submission" date="2022-03" db="EMBL/GenBank/DDBJ databases">
        <authorList>
            <person name="Tunstrom K."/>
        </authorList>
    </citation>
    <scope>NUCLEOTIDE SEQUENCE</scope>
</reference>
<comment type="caution">
    <text evidence="1">The sequence shown here is derived from an EMBL/GenBank/DDBJ whole genome shotgun (WGS) entry which is preliminary data.</text>
</comment>
<evidence type="ECO:0000313" key="2">
    <source>
        <dbReference type="Proteomes" id="UP001153954"/>
    </source>
</evidence>
<dbReference type="EMBL" id="CAKOGL010000004">
    <property type="protein sequence ID" value="CAH2085225.1"/>
    <property type="molecule type" value="Genomic_DNA"/>
</dbReference>
<evidence type="ECO:0000313" key="1">
    <source>
        <dbReference type="EMBL" id="CAH2085225.1"/>
    </source>
</evidence>
<dbReference type="Gene3D" id="3.30.420.10">
    <property type="entry name" value="Ribonuclease H-like superfamily/Ribonuclease H"/>
    <property type="match status" value="1"/>
</dbReference>
<dbReference type="AlphaFoldDB" id="A0AAU9TDS2"/>
<proteinExistence type="predicted"/>
<dbReference type="Proteomes" id="UP001153954">
    <property type="component" value="Unassembled WGS sequence"/>
</dbReference>
<dbReference type="PANTHER" id="PTHR47326">
    <property type="entry name" value="TRANSPOSABLE ELEMENT TC3 TRANSPOSASE-LIKE PROTEIN"/>
    <property type="match status" value="1"/>
</dbReference>
<dbReference type="GO" id="GO:0003676">
    <property type="term" value="F:nucleic acid binding"/>
    <property type="evidence" value="ECO:0007669"/>
    <property type="project" value="InterPro"/>
</dbReference>
<gene>
    <name evidence="1" type="ORF">EEDITHA_LOCUS1724</name>
</gene>